<name>A0ACB8Z1Q2_CICIN</name>
<dbReference type="Proteomes" id="UP001055811">
    <property type="component" value="Linkage Group LG09"/>
</dbReference>
<comment type="caution">
    <text evidence="1">The sequence shown here is derived from an EMBL/GenBank/DDBJ whole genome shotgun (WGS) entry which is preliminary data.</text>
</comment>
<evidence type="ECO:0000313" key="2">
    <source>
        <dbReference type="Proteomes" id="UP001055811"/>
    </source>
</evidence>
<evidence type="ECO:0000313" key="1">
    <source>
        <dbReference type="EMBL" id="KAI3691558.1"/>
    </source>
</evidence>
<reference evidence="1 2" key="2">
    <citation type="journal article" date="2022" name="Mol. Ecol. Resour.">
        <title>The genomes of chicory, endive, great burdock and yacon provide insights into Asteraceae paleo-polyploidization history and plant inulin production.</title>
        <authorList>
            <person name="Fan W."/>
            <person name="Wang S."/>
            <person name="Wang H."/>
            <person name="Wang A."/>
            <person name="Jiang F."/>
            <person name="Liu H."/>
            <person name="Zhao H."/>
            <person name="Xu D."/>
            <person name="Zhang Y."/>
        </authorList>
    </citation>
    <scope>NUCLEOTIDE SEQUENCE [LARGE SCALE GENOMIC DNA]</scope>
    <source>
        <strain evidence="2">cv. Punajuju</strain>
        <tissue evidence="1">Leaves</tissue>
    </source>
</reference>
<accession>A0ACB8Z1Q2</accession>
<reference evidence="2" key="1">
    <citation type="journal article" date="2022" name="Mol. Ecol. Resour.">
        <title>The genomes of chicory, endive, great burdock and yacon provide insights into Asteraceae palaeo-polyploidization history and plant inulin production.</title>
        <authorList>
            <person name="Fan W."/>
            <person name="Wang S."/>
            <person name="Wang H."/>
            <person name="Wang A."/>
            <person name="Jiang F."/>
            <person name="Liu H."/>
            <person name="Zhao H."/>
            <person name="Xu D."/>
            <person name="Zhang Y."/>
        </authorList>
    </citation>
    <scope>NUCLEOTIDE SEQUENCE [LARGE SCALE GENOMIC DNA]</scope>
    <source>
        <strain evidence="2">cv. Punajuju</strain>
    </source>
</reference>
<organism evidence="1 2">
    <name type="scientific">Cichorium intybus</name>
    <name type="common">Chicory</name>
    <dbReference type="NCBI Taxonomy" id="13427"/>
    <lineage>
        <taxon>Eukaryota</taxon>
        <taxon>Viridiplantae</taxon>
        <taxon>Streptophyta</taxon>
        <taxon>Embryophyta</taxon>
        <taxon>Tracheophyta</taxon>
        <taxon>Spermatophyta</taxon>
        <taxon>Magnoliopsida</taxon>
        <taxon>eudicotyledons</taxon>
        <taxon>Gunneridae</taxon>
        <taxon>Pentapetalae</taxon>
        <taxon>asterids</taxon>
        <taxon>campanulids</taxon>
        <taxon>Asterales</taxon>
        <taxon>Asteraceae</taxon>
        <taxon>Cichorioideae</taxon>
        <taxon>Cichorieae</taxon>
        <taxon>Cichoriinae</taxon>
        <taxon>Cichorium</taxon>
    </lineage>
</organism>
<proteinExistence type="predicted"/>
<protein>
    <submittedName>
        <fullName evidence="1">Uncharacterized protein</fullName>
    </submittedName>
</protein>
<keyword evidence="2" id="KW-1185">Reference proteome</keyword>
<dbReference type="EMBL" id="CM042017">
    <property type="protein sequence ID" value="KAI3691558.1"/>
    <property type="molecule type" value="Genomic_DNA"/>
</dbReference>
<gene>
    <name evidence="1" type="ORF">L2E82_49923</name>
</gene>
<sequence length="87" mass="9898">MICKATLSVPLPHPEAVATVAGSRHRRSEGGRRKSIAGEKERRRREGCRKSIAGEKESRHRRRDAGRRKTWQPVGLDRRISLFGELV</sequence>